<name>D2NQJ6_ROTMD</name>
<gene>
    <name evidence="2" type="ordered locus">RMDY18_00900</name>
</gene>
<reference evidence="3" key="1">
    <citation type="submission" date="2009-07" db="EMBL/GenBank/DDBJ databases">
        <title>Complete genome sequence of Rothia mucilaginosa DJ.</title>
        <authorList>
            <person name="Yamane K."/>
            <person name="Nambu T."/>
            <person name="Mashimo C."/>
            <person name="Sugimori C."/>
            <person name="Yamanaka T."/>
            <person name="Leung K."/>
            <person name="Fukushima H."/>
        </authorList>
    </citation>
    <scope>NUCLEOTIDE SEQUENCE [LARGE SCALE GENOMIC DNA]</scope>
    <source>
        <strain evidence="3">DY-18</strain>
    </source>
</reference>
<organism evidence="2 3">
    <name type="scientific">Rothia mucilaginosa (strain DY-18)</name>
    <name type="common">Stomatococcus mucilaginosus</name>
    <dbReference type="NCBI Taxonomy" id="680646"/>
    <lineage>
        <taxon>Bacteria</taxon>
        <taxon>Bacillati</taxon>
        <taxon>Actinomycetota</taxon>
        <taxon>Actinomycetes</taxon>
        <taxon>Micrococcales</taxon>
        <taxon>Micrococcaceae</taxon>
        <taxon>Rothia</taxon>
    </lineage>
</organism>
<dbReference type="STRING" id="680646.RMDY18_00900"/>
<reference evidence="2 3" key="3">
    <citation type="journal article" date="2010" name="Sequencing">
        <title>Complete Genome Sequence of Rothia mucilaginosa DY-18: A Clinical Isolate with Dense Meshwork-Like Structures from a Persistent Apical Periodontitis Lesion.</title>
        <authorList>
            <person name="Yamane K."/>
            <person name="Nambu T."/>
            <person name="Yamanaka T."/>
            <person name="Mashimo C."/>
            <person name="Sugimori C."/>
            <person name="Leung K.-P."/>
            <person name="Fukushima H."/>
        </authorList>
    </citation>
    <scope>NUCLEOTIDE SEQUENCE [LARGE SCALE GENOMIC DNA]</scope>
    <source>
        <strain evidence="2 3">DY-18</strain>
    </source>
</reference>
<dbReference type="HOGENOM" id="CLU_065801_0_0_11"/>
<dbReference type="Proteomes" id="UP000001883">
    <property type="component" value="Chromosome"/>
</dbReference>
<dbReference type="eggNOG" id="ENOG5032E3W">
    <property type="taxonomic scope" value="Bacteria"/>
</dbReference>
<dbReference type="EMBL" id="AP011540">
    <property type="protein sequence ID" value="BAI63922.1"/>
    <property type="molecule type" value="Genomic_DNA"/>
</dbReference>
<keyword evidence="3" id="KW-1185">Reference proteome</keyword>
<sequence length="360" mass="40600">MVSTGFRRGSIMASPNRAATGTEPATRQKIFYCTHQPIERKPASTRGIVKSPSQEVFSRPHSSRGLRGGLWPRRHGLPVTDWIYTMSALKKLLAATLISTVLSSCSFGPTLEKDESARAIFDTENDQVILPLDAYNTDGKDEYFTKALELARKKCFAEHGQHYEMFVRTEGAGRNLGRTYGIWNVEYAQKYGLHKSDESNTLDLSSPAASSDPGKDVSTECYQRASEEMAKIGEIPRGSATYRRLETDARNAAGDRQLKKSLDDEWKRCVKDKGLTPDSEMTVKEEKNIPQSNTPSEEEIRIAVIQAQCNQDVGRSQKLYDLEAQYQKPLVAKNQAALENELKEFKRRDEQFKQYVLDNQ</sequence>
<evidence type="ECO:0000313" key="2">
    <source>
        <dbReference type="EMBL" id="BAI63922.1"/>
    </source>
</evidence>
<proteinExistence type="predicted"/>
<dbReference type="AlphaFoldDB" id="D2NQJ6"/>
<feature type="compositionally biased region" description="Polar residues" evidence="1">
    <location>
        <begin position="199"/>
        <end position="209"/>
    </location>
</feature>
<dbReference type="KEGG" id="rmu:RMDY18_00900"/>
<reference evidence="2 3" key="2">
    <citation type="journal article" date="2010" name="J Osaka Dent Univ">
        <title>Isolation and identification of Rothia mucilaginosa from persistent apical periodontitis lesions.</title>
        <authorList>
            <person name="Yamane K."/>
            <person name="Yoshida M."/>
            <person name="Fujihira T."/>
            <person name="Baba T."/>
            <person name="Tsuji N."/>
            <person name="Hayashi H."/>
            <person name="Sugimori C."/>
            <person name="Yamanaka T."/>
            <person name="Mashimo C."/>
            <person name="Nambu T."/>
            <person name="Kawai H."/>
            <person name="Fukushima H."/>
        </authorList>
    </citation>
    <scope>NUCLEOTIDE SEQUENCE [LARGE SCALE GENOMIC DNA]</scope>
    <source>
        <strain evidence="2 3">DY-18</strain>
    </source>
</reference>
<accession>D2NQJ6</accession>
<feature type="region of interest" description="Disordered" evidence="1">
    <location>
        <begin position="1"/>
        <end position="20"/>
    </location>
</feature>
<evidence type="ECO:0000313" key="3">
    <source>
        <dbReference type="Proteomes" id="UP000001883"/>
    </source>
</evidence>
<feature type="region of interest" description="Disordered" evidence="1">
    <location>
        <begin position="198"/>
        <end position="219"/>
    </location>
</feature>
<evidence type="ECO:0000256" key="1">
    <source>
        <dbReference type="SAM" id="MobiDB-lite"/>
    </source>
</evidence>
<protein>
    <submittedName>
        <fullName evidence="2">Undecaprenyl pyrophosphate synthase</fullName>
    </submittedName>
</protein>